<evidence type="ECO:0000256" key="1">
    <source>
        <dbReference type="ARBA" id="ARBA00023015"/>
    </source>
</evidence>
<dbReference type="Gene3D" id="3.40.50.880">
    <property type="match status" value="1"/>
</dbReference>
<keyword evidence="3" id="KW-0804">Transcription</keyword>
<dbReference type="Gene3D" id="1.10.10.60">
    <property type="entry name" value="Homeodomain-like"/>
    <property type="match status" value="2"/>
</dbReference>
<keyword evidence="6" id="KW-1185">Reference proteome</keyword>
<dbReference type="SUPFAM" id="SSF52317">
    <property type="entry name" value="Class I glutamine amidotransferase-like"/>
    <property type="match status" value="1"/>
</dbReference>
<evidence type="ECO:0000256" key="2">
    <source>
        <dbReference type="ARBA" id="ARBA00023125"/>
    </source>
</evidence>
<dbReference type="EMBL" id="SJPE01000005">
    <property type="protein sequence ID" value="TBX69965.1"/>
    <property type="molecule type" value="Genomic_DNA"/>
</dbReference>
<dbReference type="PROSITE" id="PS01124">
    <property type="entry name" value="HTH_ARAC_FAMILY_2"/>
    <property type="match status" value="1"/>
</dbReference>
<keyword evidence="1" id="KW-0805">Transcription regulation</keyword>
<gene>
    <name evidence="5" type="ORF">EZL74_05980</name>
</gene>
<dbReference type="Proteomes" id="UP000293300">
    <property type="component" value="Unassembled WGS sequence"/>
</dbReference>
<dbReference type="InterPro" id="IPR018060">
    <property type="entry name" value="HTH_AraC"/>
</dbReference>
<proteinExistence type="predicted"/>
<name>A0A4V2L5B1_9FLAO</name>
<dbReference type="SUPFAM" id="SSF46689">
    <property type="entry name" value="Homeodomain-like"/>
    <property type="match status" value="1"/>
</dbReference>
<evidence type="ECO:0000259" key="4">
    <source>
        <dbReference type="PROSITE" id="PS01124"/>
    </source>
</evidence>
<dbReference type="InterPro" id="IPR052158">
    <property type="entry name" value="INH-QAR"/>
</dbReference>
<dbReference type="GO" id="GO:0003700">
    <property type="term" value="F:DNA-binding transcription factor activity"/>
    <property type="evidence" value="ECO:0007669"/>
    <property type="project" value="InterPro"/>
</dbReference>
<sequence length="325" mass="36567">MMKRIGLLLPLDYKLLSVAALLEVLETANKLVVQQKHDAPFSIHLYQVIDQLESGDATFHGYSIQSVDGVEGILDLILIPAFTTSDMQATVAKNSTYIPWLQRQYQGGAEIASFCSGAFLFGASGLLNGKIATTHIDACPAFARIFPEVHLKPNETVTADSRTFTSGGSTSLFHLIILLVQKYCGHQIAIQVAKLFAIDMDRYQQSYFGTFRPNYTHNDALVSSVQEKIEKHFDKIESLDEVLHDVPASRRNLVRRFKLATGIPPIEYLQNIRIETAKKHLEQTQLSVSEIIDKSGYTDPKSFRKVFQKVVGMKPLEYREKFKVR</sequence>
<dbReference type="InterPro" id="IPR009057">
    <property type="entry name" value="Homeodomain-like_sf"/>
</dbReference>
<dbReference type="PROSITE" id="PS00041">
    <property type="entry name" value="HTH_ARAC_FAMILY_1"/>
    <property type="match status" value="1"/>
</dbReference>
<evidence type="ECO:0000256" key="3">
    <source>
        <dbReference type="ARBA" id="ARBA00023163"/>
    </source>
</evidence>
<evidence type="ECO:0000313" key="6">
    <source>
        <dbReference type="Proteomes" id="UP000293300"/>
    </source>
</evidence>
<dbReference type="InterPro" id="IPR018062">
    <property type="entry name" value="HTH_AraC-typ_CS"/>
</dbReference>
<dbReference type="InterPro" id="IPR029062">
    <property type="entry name" value="Class_I_gatase-like"/>
</dbReference>
<dbReference type="PANTHER" id="PTHR43130">
    <property type="entry name" value="ARAC-FAMILY TRANSCRIPTIONAL REGULATOR"/>
    <property type="match status" value="1"/>
</dbReference>
<dbReference type="SMART" id="SM00342">
    <property type="entry name" value="HTH_ARAC"/>
    <property type="match status" value="1"/>
</dbReference>
<dbReference type="OrthoDB" id="9803764at2"/>
<protein>
    <submittedName>
        <fullName evidence="5">Helix-turn-helix domain-containing protein</fullName>
    </submittedName>
</protein>
<feature type="domain" description="HTH araC/xylS-type" evidence="4">
    <location>
        <begin position="223"/>
        <end position="321"/>
    </location>
</feature>
<dbReference type="AlphaFoldDB" id="A0A4V2L5B1"/>
<accession>A0A4V2L5B1</accession>
<dbReference type="GO" id="GO:0043565">
    <property type="term" value="F:sequence-specific DNA binding"/>
    <property type="evidence" value="ECO:0007669"/>
    <property type="project" value="InterPro"/>
</dbReference>
<dbReference type="Pfam" id="PF12833">
    <property type="entry name" value="HTH_18"/>
    <property type="match status" value="1"/>
</dbReference>
<organism evidence="5 6">
    <name type="scientific">Flavobacterium silvisoli</name>
    <dbReference type="NCBI Taxonomy" id="2529433"/>
    <lineage>
        <taxon>Bacteria</taxon>
        <taxon>Pseudomonadati</taxon>
        <taxon>Bacteroidota</taxon>
        <taxon>Flavobacteriia</taxon>
        <taxon>Flavobacteriales</taxon>
        <taxon>Flavobacteriaceae</taxon>
        <taxon>Flavobacterium</taxon>
    </lineage>
</organism>
<keyword evidence="2" id="KW-0238">DNA-binding</keyword>
<evidence type="ECO:0000313" key="5">
    <source>
        <dbReference type="EMBL" id="TBX69965.1"/>
    </source>
</evidence>
<dbReference type="PANTHER" id="PTHR43130:SF3">
    <property type="entry name" value="HTH-TYPE TRANSCRIPTIONAL REGULATOR RV1931C"/>
    <property type="match status" value="1"/>
</dbReference>
<comment type="caution">
    <text evidence="5">The sequence shown here is derived from an EMBL/GenBank/DDBJ whole genome shotgun (WGS) entry which is preliminary data.</text>
</comment>
<reference evidence="5 6" key="1">
    <citation type="submission" date="2019-02" db="EMBL/GenBank/DDBJ databases">
        <title>Flavobacterium sp. RD-2-33 isolated from forest soil.</title>
        <authorList>
            <person name="Chaudhary D.K."/>
        </authorList>
    </citation>
    <scope>NUCLEOTIDE SEQUENCE [LARGE SCALE GENOMIC DNA]</scope>
    <source>
        <strain evidence="5 6">RD-2-33</strain>
    </source>
</reference>